<reference evidence="3" key="2">
    <citation type="submission" date="2025-09" db="UniProtKB">
        <authorList>
            <consortium name="Ensembl"/>
        </authorList>
    </citation>
    <scope>IDENTIFICATION</scope>
</reference>
<dbReference type="GO" id="GO:0005829">
    <property type="term" value="C:cytosol"/>
    <property type="evidence" value="ECO:0007669"/>
    <property type="project" value="TreeGrafter"/>
</dbReference>
<evidence type="ECO:0000256" key="1">
    <source>
        <dbReference type="ARBA" id="ARBA00022658"/>
    </source>
</evidence>
<dbReference type="Proteomes" id="UP000694388">
    <property type="component" value="Unplaced"/>
</dbReference>
<dbReference type="GeneTree" id="ENSGT00950000182931"/>
<organism evidence="3 4">
    <name type="scientific">Eptatretus burgeri</name>
    <name type="common">Inshore hagfish</name>
    <dbReference type="NCBI Taxonomy" id="7764"/>
    <lineage>
        <taxon>Eukaryota</taxon>
        <taxon>Metazoa</taxon>
        <taxon>Chordata</taxon>
        <taxon>Craniata</taxon>
        <taxon>Vertebrata</taxon>
        <taxon>Cyclostomata</taxon>
        <taxon>Myxini</taxon>
        <taxon>Myxiniformes</taxon>
        <taxon>Myxinidae</taxon>
        <taxon>Eptatretinae</taxon>
        <taxon>Eptatretus</taxon>
    </lineage>
</organism>
<proteinExistence type="predicted"/>
<evidence type="ECO:0000313" key="3">
    <source>
        <dbReference type="Ensembl" id="ENSEBUP00000004158.1"/>
    </source>
</evidence>
<evidence type="ECO:0000259" key="2">
    <source>
        <dbReference type="PROSITE" id="PS50211"/>
    </source>
</evidence>
<name>A0A8C4NK45_EPTBU</name>
<accession>A0A8C4NK45</accession>
<dbReference type="InterPro" id="IPR005113">
    <property type="entry name" value="uDENN_dom"/>
</dbReference>
<dbReference type="SMART" id="SM00800">
    <property type="entry name" value="uDENN"/>
    <property type="match status" value="1"/>
</dbReference>
<dbReference type="GO" id="GO:0005085">
    <property type="term" value="F:guanyl-nucleotide exchange factor activity"/>
    <property type="evidence" value="ECO:0007669"/>
    <property type="project" value="UniProtKB-KW"/>
</dbReference>
<dbReference type="InterPro" id="IPR037516">
    <property type="entry name" value="Tripartite_DENN"/>
</dbReference>
<dbReference type="Gene3D" id="3.40.50.11500">
    <property type="match status" value="1"/>
</dbReference>
<feature type="domain" description="UDENN" evidence="2">
    <location>
        <begin position="106"/>
        <end position="536"/>
    </location>
</feature>
<dbReference type="SMART" id="SM00799">
    <property type="entry name" value="DENN"/>
    <property type="match status" value="1"/>
</dbReference>
<dbReference type="PANTHER" id="PTHR15288:SF2">
    <property type="entry name" value="DENN DOMAIN-CONTAINING PROTEIN 2D"/>
    <property type="match status" value="1"/>
</dbReference>
<dbReference type="FunFam" id="3.40.50.11500:FF:000004">
    <property type="entry name" value="DENN domain-containing protein 2C isoform X1"/>
    <property type="match status" value="1"/>
</dbReference>
<reference evidence="3" key="1">
    <citation type="submission" date="2025-08" db="UniProtKB">
        <authorList>
            <consortium name="Ensembl"/>
        </authorList>
    </citation>
    <scope>IDENTIFICATION</scope>
</reference>
<dbReference type="PANTHER" id="PTHR15288">
    <property type="entry name" value="DENN DOMAIN-CONTAINING PROTEIN 2"/>
    <property type="match status" value="1"/>
</dbReference>
<dbReference type="InterPro" id="IPR051942">
    <property type="entry name" value="DENN_domain_containing_2"/>
</dbReference>
<dbReference type="InterPro" id="IPR043153">
    <property type="entry name" value="DENN_C"/>
</dbReference>
<dbReference type="Pfam" id="PF02141">
    <property type="entry name" value="DENN"/>
    <property type="match status" value="2"/>
</dbReference>
<keyword evidence="1" id="KW-0344">Guanine-nucleotide releasing factor</keyword>
<dbReference type="Gene3D" id="3.30.450.200">
    <property type="match status" value="1"/>
</dbReference>
<dbReference type="Ensembl" id="ENSEBUT00000004578.1">
    <property type="protein sequence ID" value="ENSEBUP00000004158.1"/>
    <property type="gene ID" value="ENSEBUG00000002945.1"/>
</dbReference>
<dbReference type="InterPro" id="IPR001194">
    <property type="entry name" value="cDENN_dom"/>
</dbReference>
<dbReference type="SMART" id="SM00801">
    <property type="entry name" value="dDENN"/>
    <property type="match status" value="1"/>
</dbReference>
<dbReference type="GO" id="GO:0005654">
    <property type="term" value="C:nucleoplasm"/>
    <property type="evidence" value="ECO:0007669"/>
    <property type="project" value="TreeGrafter"/>
</dbReference>
<evidence type="ECO:0000313" key="4">
    <source>
        <dbReference type="Proteomes" id="UP000694388"/>
    </source>
</evidence>
<dbReference type="Pfam" id="PF03455">
    <property type="entry name" value="dDENN"/>
    <property type="match status" value="1"/>
</dbReference>
<dbReference type="InterPro" id="IPR005112">
    <property type="entry name" value="dDENN_dom"/>
</dbReference>
<dbReference type="AlphaFoldDB" id="A0A8C4NK45"/>
<protein>
    <submittedName>
        <fullName evidence="3">DENN/MADD domain containing 2Da</fullName>
    </submittedName>
</protein>
<dbReference type="Pfam" id="PF03456">
    <property type="entry name" value="uDENN"/>
    <property type="match status" value="1"/>
</dbReference>
<dbReference type="PROSITE" id="PS50211">
    <property type="entry name" value="DENN"/>
    <property type="match status" value="1"/>
</dbReference>
<keyword evidence="4" id="KW-1185">Reference proteome</keyword>
<sequence>MGDGKSPTAGMAVTSLLSKYSEDEECMRNQRCRNHKQKVWATHLHLHTWALLQTLQQYIRQMRMRKMLTQNLRWSATPSSDRAVPIEDSIMTKPAERRKDREMFQYVVVVSLREGDQGRGYAPEIIYQYPKTEHLQTWLQKEHETLHRSIPLFCFPDEQYVPSKDVQSETFSFVLTNVDGSRRFGYCRRLLPPGKNVPEVYCIISRLGCFDLFAKVLEEVERRRQICFAMVYPFVQSLKDSVCPEPGHSLRIKSFIPSQGTQVTTEVVLFDLPIYFNRVNVKFRRFSSMETRVNFSIAGHVSQEIVLTRPVDSRLEHVEFEGLLTCLNPETVVQVFASLLLERRVILLSSKLSQLSRCIHALVVLLYPFSWQHTYIPVLPPSLIDAVCNPTPFILGLQRATLPLLEDQPMEEVLLVDLDRKTFLRKVGDEAQILPPKLATPLVEDLITCTSRTSVPGSPSLKETVSNAFLHFHVQLVGTYPQHMHSDKHGRRMLNQRAFRKSFSSRTTRHFLKVFMQTQAFQGFIGERETGTPTQELFEQRVRDFLQSEAGS</sequence>